<feature type="compositionally biased region" description="Pro residues" evidence="6">
    <location>
        <begin position="181"/>
        <end position="191"/>
    </location>
</feature>
<dbReference type="PANTHER" id="PTHR10985">
    <property type="entry name" value="BASIC HELIX-LOOP-HELIX TRANSCRIPTION FACTOR, HES-RELATED"/>
    <property type="match status" value="1"/>
</dbReference>
<keyword evidence="9" id="KW-1185">Reference proteome</keyword>
<dbReference type="SUPFAM" id="SSF47459">
    <property type="entry name" value="HLH, helix-loop-helix DNA-binding domain"/>
    <property type="match status" value="1"/>
</dbReference>
<dbReference type="Gene3D" id="4.10.280.10">
    <property type="entry name" value="Helix-loop-helix DNA-binding domain"/>
    <property type="match status" value="1"/>
</dbReference>
<feature type="region of interest" description="Disordered" evidence="6">
    <location>
        <begin position="27"/>
        <end position="73"/>
    </location>
</feature>
<dbReference type="Proteomes" id="UP000826234">
    <property type="component" value="Unassembled WGS sequence"/>
</dbReference>
<feature type="compositionally biased region" description="Basic and acidic residues" evidence="6">
    <location>
        <begin position="153"/>
        <end position="162"/>
    </location>
</feature>
<keyword evidence="2" id="KW-0678">Repressor</keyword>
<reference evidence="8 9" key="1">
    <citation type="journal article" date="2022" name="Gigascience">
        <title>A chromosome-level genome assembly and annotation of the desert horned lizard, Phrynosoma platyrhinos, provides insight into chromosomal rearrangements among reptiles.</title>
        <authorList>
            <person name="Koochekian N."/>
            <person name="Ascanio A."/>
            <person name="Farleigh K."/>
            <person name="Card D.C."/>
            <person name="Schield D.R."/>
            <person name="Castoe T.A."/>
            <person name="Jezkova T."/>
        </authorList>
    </citation>
    <scope>NUCLEOTIDE SEQUENCE [LARGE SCALE GENOMIC DNA]</scope>
    <source>
        <strain evidence="8">NK-2021</strain>
    </source>
</reference>
<evidence type="ECO:0000256" key="4">
    <source>
        <dbReference type="ARBA" id="ARBA00023163"/>
    </source>
</evidence>
<keyword evidence="5" id="KW-0539">Nucleus</keyword>
<accession>A0ABQ7SJU4</accession>
<feature type="domain" description="BHLH" evidence="7">
    <location>
        <begin position="247"/>
        <end position="302"/>
    </location>
</feature>
<evidence type="ECO:0000259" key="7">
    <source>
        <dbReference type="PROSITE" id="PS50888"/>
    </source>
</evidence>
<dbReference type="EMBL" id="JAIPUX010005289">
    <property type="protein sequence ID" value="KAH0617621.1"/>
    <property type="molecule type" value="Genomic_DNA"/>
</dbReference>
<evidence type="ECO:0000256" key="6">
    <source>
        <dbReference type="SAM" id="MobiDB-lite"/>
    </source>
</evidence>
<evidence type="ECO:0000256" key="3">
    <source>
        <dbReference type="ARBA" id="ARBA00023015"/>
    </source>
</evidence>
<feature type="region of interest" description="Disordered" evidence="6">
    <location>
        <begin position="179"/>
        <end position="202"/>
    </location>
</feature>
<sequence length="317" mass="35119">MGHHAFKACFSPYEATSSLFVAEAQQRLRPAPAPAPEGRRFTRGRRSRTPRSAPPAPPLGRQPGRERLSHGRRAARVALRLPRWLRARPVAQSQRGRLRTLRLGRVGANQEAALGPGLNAHWSRRSAVAASAQERLRGRAWERDGGDGAGAWEKAEGRRDREEPEEDLGDATLLLGLPRWDPLPCPAPPGRPDPREDEEGAPGLQLLRQRVPGRTHRGAEASALRIFLNLSSAPGSMSPTTTSQILARKRRRGIIEKRRRDRINNSLSELRRLVPSAFEKQGSAKLEKAEILQMTVDHLKMLHTAGGKGNVSDLVWH</sequence>
<dbReference type="SMART" id="SM00353">
    <property type="entry name" value="HLH"/>
    <property type="match status" value="1"/>
</dbReference>
<evidence type="ECO:0000256" key="5">
    <source>
        <dbReference type="ARBA" id="ARBA00023242"/>
    </source>
</evidence>
<dbReference type="Pfam" id="PF00010">
    <property type="entry name" value="HLH"/>
    <property type="match status" value="1"/>
</dbReference>
<evidence type="ECO:0000313" key="8">
    <source>
        <dbReference type="EMBL" id="KAH0617621.1"/>
    </source>
</evidence>
<gene>
    <name evidence="8" type="ORF">JD844_016054</name>
</gene>
<evidence type="ECO:0000256" key="1">
    <source>
        <dbReference type="ARBA" id="ARBA00004123"/>
    </source>
</evidence>
<dbReference type="PROSITE" id="PS50888">
    <property type="entry name" value="BHLH"/>
    <property type="match status" value="1"/>
</dbReference>
<dbReference type="InterPro" id="IPR036638">
    <property type="entry name" value="HLH_DNA-bd_sf"/>
</dbReference>
<proteinExistence type="predicted"/>
<keyword evidence="4" id="KW-0804">Transcription</keyword>
<dbReference type="InterPro" id="IPR011598">
    <property type="entry name" value="bHLH_dom"/>
</dbReference>
<dbReference type="InterPro" id="IPR050370">
    <property type="entry name" value="HES_HEY"/>
</dbReference>
<evidence type="ECO:0000256" key="2">
    <source>
        <dbReference type="ARBA" id="ARBA00022491"/>
    </source>
</evidence>
<evidence type="ECO:0000313" key="9">
    <source>
        <dbReference type="Proteomes" id="UP000826234"/>
    </source>
</evidence>
<name>A0ABQ7SJU4_PHRPL</name>
<keyword evidence="3" id="KW-0805">Transcription regulation</keyword>
<comment type="caution">
    <text evidence="8">The sequence shown here is derived from an EMBL/GenBank/DDBJ whole genome shotgun (WGS) entry which is preliminary data.</text>
</comment>
<organism evidence="8 9">
    <name type="scientific">Phrynosoma platyrhinos</name>
    <name type="common">Desert horned lizard</name>
    <dbReference type="NCBI Taxonomy" id="52577"/>
    <lineage>
        <taxon>Eukaryota</taxon>
        <taxon>Metazoa</taxon>
        <taxon>Chordata</taxon>
        <taxon>Craniata</taxon>
        <taxon>Vertebrata</taxon>
        <taxon>Euteleostomi</taxon>
        <taxon>Lepidosauria</taxon>
        <taxon>Squamata</taxon>
        <taxon>Bifurcata</taxon>
        <taxon>Unidentata</taxon>
        <taxon>Episquamata</taxon>
        <taxon>Toxicofera</taxon>
        <taxon>Iguania</taxon>
        <taxon>Phrynosomatidae</taxon>
        <taxon>Phrynosomatinae</taxon>
        <taxon>Phrynosoma</taxon>
    </lineage>
</organism>
<feature type="region of interest" description="Disordered" evidence="6">
    <location>
        <begin position="141"/>
        <end position="167"/>
    </location>
</feature>
<protein>
    <recommendedName>
        <fullName evidence="7">BHLH domain-containing protein</fullName>
    </recommendedName>
</protein>
<comment type="subcellular location">
    <subcellularLocation>
        <location evidence="1">Nucleus</location>
    </subcellularLocation>
</comment>